<evidence type="ECO:0000313" key="1">
    <source>
        <dbReference type="EMBL" id="CAI9568683.1"/>
    </source>
</evidence>
<name>A0ABN9DB01_9NEOB</name>
<accession>A0ABN9DB01</accession>
<reference evidence="1" key="1">
    <citation type="submission" date="2023-05" db="EMBL/GenBank/DDBJ databases">
        <authorList>
            <person name="Stuckert A."/>
        </authorList>
    </citation>
    <scope>NUCLEOTIDE SEQUENCE</scope>
</reference>
<gene>
    <name evidence="1" type="ORF">SPARVUS_LOCUS6771130</name>
</gene>
<comment type="caution">
    <text evidence="1">The sequence shown here is derived from an EMBL/GenBank/DDBJ whole genome shotgun (WGS) entry which is preliminary data.</text>
</comment>
<organism evidence="1 2">
    <name type="scientific">Staurois parvus</name>
    <dbReference type="NCBI Taxonomy" id="386267"/>
    <lineage>
        <taxon>Eukaryota</taxon>
        <taxon>Metazoa</taxon>
        <taxon>Chordata</taxon>
        <taxon>Craniata</taxon>
        <taxon>Vertebrata</taxon>
        <taxon>Euteleostomi</taxon>
        <taxon>Amphibia</taxon>
        <taxon>Batrachia</taxon>
        <taxon>Anura</taxon>
        <taxon>Neobatrachia</taxon>
        <taxon>Ranoidea</taxon>
        <taxon>Ranidae</taxon>
        <taxon>Staurois</taxon>
    </lineage>
</organism>
<protein>
    <submittedName>
        <fullName evidence="1">Uncharacterized protein</fullName>
    </submittedName>
</protein>
<evidence type="ECO:0000313" key="2">
    <source>
        <dbReference type="Proteomes" id="UP001162483"/>
    </source>
</evidence>
<sequence>MPLVPFHRLFWVWFDCGRGHRGPMIPYCPGAPMSCQSAPGRDFSAHGVILDDHISSILHFSLLVVGAP</sequence>
<dbReference type="Proteomes" id="UP001162483">
    <property type="component" value="Unassembled WGS sequence"/>
</dbReference>
<proteinExistence type="predicted"/>
<dbReference type="EMBL" id="CATNWA010014182">
    <property type="protein sequence ID" value="CAI9568683.1"/>
    <property type="molecule type" value="Genomic_DNA"/>
</dbReference>
<keyword evidence="2" id="KW-1185">Reference proteome</keyword>